<evidence type="ECO:0000256" key="7">
    <source>
        <dbReference type="ARBA" id="ARBA00022964"/>
    </source>
</evidence>
<accession>A0A4U6XFN0</accession>
<dbReference type="CDD" id="cd20612">
    <property type="entry name" value="CYP_LDS-like_C"/>
    <property type="match status" value="1"/>
</dbReference>
<dbReference type="GO" id="GO:0004601">
    <property type="term" value="F:peroxidase activity"/>
    <property type="evidence" value="ECO:0007669"/>
    <property type="project" value="UniProtKB-KW"/>
</dbReference>
<keyword evidence="6 11" id="KW-0479">Metal-binding</keyword>
<feature type="region of interest" description="Disordered" evidence="12">
    <location>
        <begin position="341"/>
        <end position="372"/>
    </location>
</feature>
<organism evidence="13 14">
    <name type="scientific">Colletotrichum tanaceti</name>
    <dbReference type="NCBI Taxonomy" id="1306861"/>
    <lineage>
        <taxon>Eukaryota</taxon>
        <taxon>Fungi</taxon>
        <taxon>Dikarya</taxon>
        <taxon>Ascomycota</taxon>
        <taxon>Pezizomycotina</taxon>
        <taxon>Sordariomycetes</taxon>
        <taxon>Hypocreomycetidae</taxon>
        <taxon>Glomerellales</taxon>
        <taxon>Glomerellaceae</taxon>
        <taxon>Colletotrichum</taxon>
        <taxon>Colletotrichum destructivum species complex</taxon>
    </lineage>
</organism>
<dbReference type="GO" id="GO:0016705">
    <property type="term" value="F:oxidoreductase activity, acting on paired donors, with incorporation or reduction of molecular oxygen"/>
    <property type="evidence" value="ECO:0007669"/>
    <property type="project" value="InterPro"/>
</dbReference>
<keyword evidence="14" id="KW-1185">Reference proteome</keyword>
<dbReference type="Gene3D" id="1.10.640.10">
    <property type="entry name" value="Haem peroxidase domain superfamily, animal type"/>
    <property type="match status" value="1"/>
</dbReference>
<evidence type="ECO:0000256" key="6">
    <source>
        <dbReference type="ARBA" id="ARBA00022723"/>
    </source>
</evidence>
<reference evidence="13 14" key="1">
    <citation type="journal article" date="2019" name="PLoS ONE">
        <title>Comparative genome analysis indicates high evolutionary potential of pathogenicity genes in Colletotrichum tanaceti.</title>
        <authorList>
            <person name="Lelwala R.V."/>
            <person name="Korhonen P.K."/>
            <person name="Young N.D."/>
            <person name="Scott J.B."/>
            <person name="Ades P.A."/>
            <person name="Gasser R.B."/>
            <person name="Taylor P.W.J."/>
        </authorList>
    </citation>
    <scope>NUCLEOTIDE SEQUENCE [LARGE SCALE GENOMIC DNA]</scope>
    <source>
        <strain evidence="13">BRIP57314</strain>
    </source>
</reference>
<name>A0A4U6XFN0_9PEZI</name>
<dbReference type="PROSITE" id="PS50292">
    <property type="entry name" value="PEROXIDASE_3"/>
    <property type="match status" value="1"/>
</dbReference>
<evidence type="ECO:0000256" key="1">
    <source>
        <dbReference type="ARBA" id="ARBA00000699"/>
    </source>
</evidence>
<evidence type="ECO:0000256" key="2">
    <source>
        <dbReference type="ARBA" id="ARBA00011881"/>
    </source>
</evidence>
<dbReference type="InterPro" id="IPR001128">
    <property type="entry name" value="Cyt_P450"/>
</dbReference>
<dbReference type="Proteomes" id="UP000310108">
    <property type="component" value="Unassembled WGS sequence"/>
</dbReference>
<evidence type="ECO:0000256" key="4">
    <source>
        <dbReference type="ARBA" id="ARBA00022559"/>
    </source>
</evidence>
<comment type="subunit">
    <text evidence="2">Homotetramer.</text>
</comment>
<dbReference type="InterPro" id="IPR017972">
    <property type="entry name" value="Cyt_P450_CS"/>
</dbReference>
<evidence type="ECO:0000256" key="11">
    <source>
        <dbReference type="PIRSR" id="PIRSR619791-2"/>
    </source>
</evidence>
<keyword evidence="8" id="KW-0560">Oxidoreductase</keyword>
<evidence type="ECO:0000256" key="5">
    <source>
        <dbReference type="ARBA" id="ARBA00022617"/>
    </source>
</evidence>
<comment type="caution">
    <text evidence="13">The sequence shown here is derived from an EMBL/GenBank/DDBJ whole genome shotgun (WGS) entry which is preliminary data.</text>
</comment>
<feature type="region of interest" description="Disordered" evidence="12">
    <location>
        <begin position="81"/>
        <end position="101"/>
    </location>
</feature>
<keyword evidence="4" id="KW-0575">Peroxidase</keyword>
<dbReference type="InterPro" id="IPR050783">
    <property type="entry name" value="Oxylipin_biosynth_metab"/>
</dbReference>
<dbReference type="EC" id="1.13.11.60" evidence="3"/>
<dbReference type="GO" id="GO:0020037">
    <property type="term" value="F:heme binding"/>
    <property type="evidence" value="ECO:0007669"/>
    <property type="project" value="InterPro"/>
</dbReference>
<keyword evidence="9 11" id="KW-0408">Iron</keyword>
<evidence type="ECO:0000313" key="14">
    <source>
        <dbReference type="Proteomes" id="UP000310108"/>
    </source>
</evidence>
<dbReference type="SUPFAM" id="SSF48113">
    <property type="entry name" value="Heme-dependent peroxidases"/>
    <property type="match status" value="1"/>
</dbReference>
<dbReference type="PROSITE" id="PS00086">
    <property type="entry name" value="CYTOCHROME_P450"/>
    <property type="match status" value="1"/>
</dbReference>
<dbReference type="PRINTS" id="PR00457">
    <property type="entry name" value="ANPEROXIDASE"/>
</dbReference>
<dbReference type="InterPro" id="IPR036396">
    <property type="entry name" value="Cyt_P450_sf"/>
</dbReference>
<dbReference type="GO" id="GO:0006631">
    <property type="term" value="P:fatty acid metabolic process"/>
    <property type="evidence" value="ECO:0007669"/>
    <property type="project" value="UniProtKB-ARBA"/>
</dbReference>
<dbReference type="GO" id="GO:0016853">
    <property type="term" value="F:isomerase activity"/>
    <property type="evidence" value="ECO:0007669"/>
    <property type="project" value="UniProtKB-KW"/>
</dbReference>
<keyword evidence="7" id="KW-0223">Dioxygenase</keyword>
<dbReference type="GO" id="GO:0005506">
    <property type="term" value="F:iron ion binding"/>
    <property type="evidence" value="ECO:0007669"/>
    <property type="project" value="InterPro"/>
</dbReference>
<protein>
    <recommendedName>
        <fullName evidence="3">linoleate 8R-lipoxygenase</fullName>
        <ecNumber evidence="3">1.13.11.60</ecNumber>
    </recommendedName>
</protein>
<dbReference type="GO" id="GO:0004497">
    <property type="term" value="F:monooxygenase activity"/>
    <property type="evidence" value="ECO:0007669"/>
    <property type="project" value="InterPro"/>
</dbReference>
<evidence type="ECO:0000256" key="10">
    <source>
        <dbReference type="ARBA" id="ARBA00023235"/>
    </source>
</evidence>
<dbReference type="GO" id="GO:0052878">
    <property type="term" value="F:linoleate 8R-lipoxygenase activity"/>
    <property type="evidence" value="ECO:0007669"/>
    <property type="project" value="UniProtKB-EC"/>
</dbReference>
<dbReference type="AlphaFoldDB" id="A0A4U6XFN0"/>
<dbReference type="InterPro" id="IPR037120">
    <property type="entry name" value="Haem_peroxidase_sf_animal"/>
</dbReference>
<dbReference type="InterPro" id="IPR034812">
    <property type="entry name" value="Ppo-like_N"/>
</dbReference>
<evidence type="ECO:0000256" key="9">
    <source>
        <dbReference type="ARBA" id="ARBA00023004"/>
    </source>
</evidence>
<dbReference type="Gene3D" id="1.10.630.10">
    <property type="entry name" value="Cytochrome P450"/>
    <property type="match status" value="1"/>
</dbReference>
<evidence type="ECO:0000313" key="13">
    <source>
        <dbReference type="EMBL" id="TKW54481.1"/>
    </source>
</evidence>
<evidence type="ECO:0000256" key="3">
    <source>
        <dbReference type="ARBA" id="ARBA00013239"/>
    </source>
</evidence>
<feature type="binding site" description="axial binding residue" evidence="11">
    <location>
        <position position="468"/>
    </location>
    <ligand>
        <name>heme b</name>
        <dbReference type="ChEBI" id="CHEBI:60344"/>
    </ligand>
    <ligandPart>
        <name>Fe</name>
        <dbReference type="ChEBI" id="CHEBI:18248"/>
    </ligandPart>
</feature>
<dbReference type="SUPFAM" id="SSF48264">
    <property type="entry name" value="Cytochrome P450"/>
    <property type="match status" value="1"/>
</dbReference>
<dbReference type="Pfam" id="PF03098">
    <property type="entry name" value="An_peroxidase"/>
    <property type="match status" value="2"/>
</dbReference>
<dbReference type="EMBL" id="PJEX01000135">
    <property type="protein sequence ID" value="TKW54481.1"/>
    <property type="molecule type" value="Genomic_DNA"/>
</dbReference>
<dbReference type="GO" id="GO:0006979">
    <property type="term" value="P:response to oxidative stress"/>
    <property type="evidence" value="ECO:0007669"/>
    <property type="project" value="InterPro"/>
</dbReference>
<sequence length="1217" mass="136502">MKGGQLPICSAPILDLLFSPFSFSLSSSLYLPTIFHSLPSHSYKSTGTLARMSQAQEQFPKYQPALTEKLAAVRDVLHKSISPIPPHPEPSPSTTAQEAEPTSLIQDVKNLGFEDVDTLVDFLGSAVRGQIDDNDLLLERLIELFSKLPPGTVKGKKLEYGLINQLWNGVEHPPMTTLAEEHKYRAADGSNNNIHNPKMGAAGTAYARSAPPIAYQTPDQPEPSLVFDMLFARGDDFKPHPNKISSVLFYLATIITHDIFQTDGLSGINQTSSYLDLAPLYGRNQKEQDAVRTKLDGRLKPDSFSSKRVLGFPPGVGVMLIMFNRFHNYVVTQLASINENNRFDRPTGPVPDPSDDAPEVPEKPESDVDQDSAEYKAYLTKKAASDSWNAWVKYDNDLFQTARLITCGLYVSIVLRDYVRTILNMNRTASSWALDPRTNEGKSILRGETPEGTGNQVSVEFNLIYRWHCTISPKDDKWTQEVFAKELRHPSEPNKKVEDFTLKEFGHAVRDWEQRIHEDPIQRGFADLKRGKDGCFREEDLAKIFKESVEDVAGSYGANRIPDIMKPIELLGIMSARKWNVSSLNEVRKHFGLKPYDRFEDINPDPEVVKKLRYLYGTPDQVEMYPGLVAEKAKPPMAPGSGLCGNFTMTRAILSDAVALVRGDRFYTVDYTPKNLTNWGFNQASYDHNVDQSHVLYKLVYRAFPNSFKQNSIYAHFPMTVPSENKKILESIDRAYLYSWDEPKTKTSTIPVFSHKAVSEILYNQTDFKVIWGEAIRHLVAQPGKEYAKDFCLAGDGKANLVNRTLIRKALISGPWEQEVWRWYTHMTPKLLEQNSFPIRKGVREVDIVRDLINLTNTRFNAALFCMPIKNEDSPWGVYTDQELYMVVATLFQSVFLDADVANSFKLRTIARELGQGLGKLMTVVVQAVAKAGFITDIVAKIREGEASLPTFGNHLIERLIADGKDLDEIIWGTIMPVVTANVTNQSQVMALCIDYFLGEGKQYLGELYDLAHQNTAEADEKLMKYMLEGCRLRGTVAVYREAATNQVVTDYAPCLLDPNDPSSRSPVVNDDMEGTKYEVKIPKGQRVLCNLMTAGRDPTIFEAPGEVRLDRPLESYVHFGLGPHWCAGKEISRVAQTSMFKQIVGLKNLRRAEGGRGKLKNMPAGVWNGQVGLPVGGAQNGAGNKSEPWLGLRAFMTADQSSYWPVPTTMKIEWDA</sequence>
<keyword evidence="10" id="KW-0413">Isomerase</keyword>
<keyword evidence="5 11" id="KW-0349">Heme</keyword>
<dbReference type="Pfam" id="PF00067">
    <property type="entry name" value="p450"/>
    <property type="match status" value="1"/>
</dbReference>
<evidence type="ECO:0000256" key="12">
    <source>
        <dbReference type="SAM" id="MobiDB-lite"/>
    </source>
</evidence>
<dbReference type="InterPro" id="IPR010255">
    <property type="entry name" value="Haem_peroxidase_sf"/>
</dbReference>
<dbReference type="CDD" id="cd09817">
    <property type="entry name" value="linoleate_diol_synthase_like"/>
    <property type="match status" value="1"/>
</dbReference>
<dbReference type="STRING" id="1306861.A0A4U6XFN0"/>
<dbReference type="PANTHER" id="PTHR11903">
    <property type="entry name" value="PROSTAGLANDIN G/H SYNTHASE"/>
    <property type="match status" value="1"/>
</dbReference>
<comment type="catalytic activity">
    <reaction evidence="1">
        <text>(9Z,12Z)-octadecadienoate + O2 = (8R,9Z,12Z)-8-hydroperoxyoctadeca-9,12-dienoate</text>
        <dbReference type="Rhea" id="RHEA:25395"/>
        <dbReference type="ChEBI" id="CHEBI:15379"/>
        <dbReference type="ChEBI" id="CHEBI:30245"/>
        <dbReference type="ChEBI" id="CHEBI:58659"/>
        <dbReference type="EC" id="1.13.11.60"/>
    </reaction>
</comment>
<dbReference type="InterPro" id="IPR019791">
    <property type="entry name" value="Haem_peroxidase_animal"/>
</dbReference>
<evidence type="ECO:0000256" key="8">
    <source>
        <dbReference type="ARBA" id="ARBA00023002"/>
    </source>
</evidence>
<gene>
    <name evidence="13" type="ORF">CTA1_5004</name>
</gene>
<proteinExistence type="predicted"/>
<dbReference type="PANTHER" id="PTHR11903:SF37">
    <property type="entry name" value="PSI-PRODUCING OXYGENASE A"/>
    <property type="match status" value="1"/>
</dbReference>